<dbReference type="Pfam" id="PF01556">
    <property type="entry name" value="DnaJ_C"/>
    <property type="match status" value="1"/>
</dbReference>
<dbReference type="CDD" id="cd06257">
    <property type="entry name" value="DnaJ"/>
    <property type="match status" value="1"/>
</dbReference>
<dbReference type="InterPro" id="IPR036410">
    <property type="entry name" value="HSP_DnaJ_Cys-rich_dom_sf"/>
</dbReference>
<dbReference type="Gene3D" id="1.10.287.110">
    <property type="entry name" value="DnaJ domain"/>
    <property type="match status" value="1"/>
</dbReference>
<keyword evidence="8 19" id="KW-0479">Metal-binding</keyword>
<dbReference type="GO" id="GO:0004799">
    <property type="term" value="F:thymidylate synthase activity"/>
    <property type="evidence" value="ECO:0007669"/>
    <property type="project" value="UniProtKB-EC"/>
</dbReference>
<evidence type="ECO:0000313" key="26">
    <source>
        <dbReference type="Proteomes" id="UP000777482"/>
    </source>
</evidence>
<evidence type="ECO:0000256" key="5">
    <source>
        <dbReference type="ARBA" id="ARBA00022448"/>
    </source>
</evidence>
<evidence type="ECO:0000256" key="1">
    <source>
        <dbReference type="ARBA" id="ARBA00004395"/>
    </source>
</evidence>
<dbReference type="Gene3D" id="3.30.572.10">
    <property type="entry name" value="Thymidylate synthase/dCMP hydroxymethylase domain"/>
    <property type="match status" value="1"/>
</dbReference>
<comment type="function">
    <text evidence="21">Acts as component of the peripheral membrane COG complex that is involved in intra-Golgi protein trafficking. COG is located at the cis-Golgi, and regulates tethering of retrograde intra-Golgi vesicles and possibly a number of other membrane trafficking events.</text>
</comment>
<dbReference type="InterPro" id="IPR001623">
    <property type="entry name" value="DnaJ_domain"/>
</dbReference>
<evidence type="ECO:0000256" key="7">
    <source>
        <dbReference type="ARBA" id="ARBA00022679"/>
    </source>
</evidence>
<dbReference type="GO" id="GO:0051082">
    <property type="term" value="F:unfolded protein binding"/>
    <property type="evidence" value="ECO:0007669"/>
    <property type="project" value="InterPro"/>
</dbReference>
<dbReference type="PRINTS" id="PR00108">
    <property type="entry name" value="THYMDSNTHASE"/>
</dbReference>
<keyword evidence="10" id="KW-0677">Repeat</keyword>
<dbReference type="GO" id="GO:0006891">
    <property type="term" value="P:intra-Golgi vesicle-mediated transport"/>
    <property type="evidence" value="ECO:0007669"/>
    <property type="project" value="UniProtKB-UniRule"/>
</dbReference>
<dbReference type="SMART" id="SM00271">
    <property type="entry name" value="DnaJ"/>
    <property type="match status" value="1"/>
</dbReference>
<evidence type="ECO:0000256" key="17">
    <source>
        <dbReference type="ARBA" id="ARBA00043873"/>
    </source>
</evidence>
<evidence type="ECO:0000256" key="20">
    <source>
        <dbReference type="PROSITE-ProRule" id="PRU10016"/>
    </source>
</evidence>
<reference evidence="25 26" key="1">
    <citation type="submission" date="2020-11" db="EMBL/GenBank/DDBJ databases">
        <title>Kefir isolates.</title>
        <authorList>
            <person name="Marcisauskas S."/>
            <person name="Kim Y."/>
            <person name="Blasche S."/>
        </authorList>
    </citation>
    <scope>NUCLEOTIDE SEQUENCE [LARGE SCALE GENOMIC DNA]</scope>
    <source>
        <strain evidence="25 26">KR</strain>
    </source>
</reference>
<dbReference type="InterPro" id="IPR001305">
    <property type="entry name" value="HSP_DnaJ_Cys-rich_dom"/>
</dbReference>
<keyword evidence="13 21" id="KW-0653">Protein transport</keyword>
<dbReference type="InterPro" id="IPR048369">
    <property type="entry name" value="COG6_C"/>
</dbReference>
<dbReference type="FunFam" id="3.30.572.10:FF:000013">
    <property type="entry name" value="Thymidylate synthase"/>
    <property type="match status" value="1"/>
</dbReference>
<dbReference type="GO" id="GO:0017119">
    <property type="term" value="C:Golgi transport complex"/>
    <property type="evidence" value="ECO:0007669"/>
    <property type="project" value="UniProtKB-UniRule"/>
</dbReference>
<proteinExistence type="inferred from homology"/>
<dbReference type="CDD" id="cd00351">
    <property type="entry name" value="TS_Pyrimidine_HMase"/>
    <property type="match status" value="1"/>
</dbReference>
<keyword evidence="9" id="KW-0545">Nucleotide biosynthesis</keyword>
<evidence type="ECO:0000256" key="10">
    <source>
        <dbReference type="ARBA" id="ARBA00022737"/>
    </source>
</evidence>
<name>A0A9P6VZC6_RHOMI</name>
<dbReference type="InterPro" id="IPR023451">
    <property type="entry name" value="Thymidate_synth/dCMP_Mease_dom"/>
</dbReference>
<dbReference type="Proteomes" id="UP000777482">
    <property type="component" value="Unassembled WGS sequence"/>
</dbReference>
<dbReference type="SUPFAM" id="SSF57938">
    <property type="entry name" value="DnaJ/Hsp40 cysteine-rich domain"/>
    <property type="match status" value="1"/>
</dbReference>
<dbReference type="FunFam" id="2.10.230.10:FF:000001">
    <property type="entry name" value="DnaJ subfamily A member 2"/>
    <property type="match status" value="1"/>
</dbReference>
<comment type="catalytic activity">
    <reaction evidence="18">
        <text>dUMP + (6R)-5,10-methylene-5,6,7,8-tetrahydrofolate = 7,8-dihydrofolate + dTMP</text>
        <dbReference type="Rhea" id="RHEA:12104"/>
        <dbReference type="ChEBI" id="CHEBI:15636"/>
        <dbReference type="ChEBI" id="CHEBI:57451"/>
        <dbReference type="ChEBI" id="CHEBI:63528"/>
        <dbReference type="ChEBI" id="CHEBI:246422"/>
        <dbReference type="EC" id="2.1.1.45"/>
    </reaction>
</comment>
<comment type="subcellular location">
    <subcellularLocation>
        <location evidence="1 21">Golgi apparatus membrane</location>
        <topology evidence="1 21">Peripheral membrane protein</topology>
    </subcellularLocation>
</comment>
<dbReference type="InterPro" id="IPR045097">
    <property type="entry name" value="Thymidate_synth/dCMP_Mease"/>
</dbReference>
<dbReference type="GO" id="GO:0008270">
    <property type="term" value="F:zinc ion binding"/>
    <property type="evidence" value="ECO:0007669"/>
    <property type="project" value="UniProtKB-KW"/>
</dbReference>
<dbReference type="GO" id="GO:0006457">
    <property type="term" value="P:protein folding"/>
    <property type="evidence" value="ECO:0007669"/>
    <property type="project" value="InterPro"/>
</dbReference>
<evidence type="ECO:0000256" key="16">
    <source>
        <dbReference type="ARBA" id="ARBA00031348"/>
    </source>
</evidence>
<dbReference type="PROSITE" id="PS00091">
    <property type="entry name" value="THYMIDYLATE_SYNTHASE"/>
    <property type="match status" value="1"/>
</dbReference>
<evidence type="ECO:0000256" key="19">
    <source>
        <dbReference type="PROSITE-ProRule" id="PRU00546"/>
    </source>
</evidence>
<dbReference type="Pfam" id="PF00684">
    <property type="entry name" value="DnaJ_CXXCXGXG"/>
    <property type="match status" value="1"/>
</dbReference>
<dbReference type="GO" id="GO:0031072">
    <property type="term" value="F:heat shock protein binding"/>
    <property type="evidence" value="ECO:0007669"/>
    <property type="project" value="InterPro"/>
</dbReference>
<dbReference type="CDD" id="cd10747">
    <property type="entry name" value="DnaJ_C"/>
    <property type="match status" value="1"/>
</dbReference>
<dbReference type="EMBL" id="PUHQ01000055">
    <property type="protein sequence ID" value="KAG0659312.1"/>
    <property type="molecule type" value="Genomic_DNA"/>
</dbReference>
<evidence type="ECO:0000256" key="6">
    <source>
        <dbReference type="ARBA" id="ARBA00022603"/>
    </source>
</evidence>
<dbReference type="PROSITE" id="PS51188">
    <property type="entry name" value="ZF_CR"/>
    <property type="match status" value="1"/>
</dbReference>
<evidence type="ECO:0000256" key="2">
    <source>
        <dbReference type="ARBA" id="ARBA00004992"/>
    </source>
</evidence>
<evidence type="ECO:0000256" key="4">
    <source>
        <dbReference type="ARBA" id="ARBA00020973"/>
    </source>
</evidence>
<dbReference type="GO" id="GO:0006231">
    <property type="term" value="P:dTMP biosynthetic process"/>
    <property type="evidence" value="ECO:0007669"/>
    <property type="project" value="InterPro"/>
</dbReference>
<feature type="domain" description="CR-type" evidence="24">
    <location>
        <begin position="184"/>
        <end position="268"/>
    </location>
</feature>
<feature type="active site" evidence="20">
    <location>
        <position position="1547"/>
    </location>
</feature>
<evidence type="ECO:0000256" key="3">
    <source>
        <dbReference type="ARBA" id="ARBA00011023"/>
    </source>
</evidence>
<comment type="similarity">
    <text evidence="3 21">Belongs to the COG6 family.</text>
</comment>
<organism evidence="25 26">
    <name type="scientific">Rhodotorula mucilaginosa</name>
    <name type="common">Yeast</name>
    <name type="synonym">Rhodotorula rubra</name>
    <dbReference type="NCBI Taxonomy" id="5537"/>
    <lineage>
        <taxon>Eukaryota</taxon>
        <taxon>Fungi</taxon>
        <taxon>Dikarya</taxon>
        <taxon>Basidiomycota</taxon>
        <taxon>Pucciniomycotina</taxon>
        <taxon>Microbotryomycetes</taxon>
        <taxon>Sporidiobolales</taxon>
        <taxon>Sporidiobolaceae</taxon>
        <taxon>Rhodotorula</taxon>
    </lineage>
</organism>
<dbReference type="PRINTS" id="PR00625">
    <property type="entry name" value="JDOMAIN"/>
</dbReference>
<dbReference type="InterPro" id="IPR010490">
    <property type="entry name" value="COG6"/>
</dbReference>
<feature type="region of interest" description="Disordered" evidence="22">
    <location>
        <begin position="459"/>
        <end position="488"/>
    </location>
</feature>
<protein>
    <recommendedName>
        <fullName evidence="4 21">Conserved oligomeric Golgi complex subunit 6</fullName>
        <shortName evidence="21">COG complex subunit 6</shortName>
    </recommendedName>
    <alternativeName>
        <fullName evidence="16 21">Component of oligomeric Golgi complex 6</fullName>
    </alternativeName>
</protein>
<feature type="compositionally biased region" description="Gly residues" evidence="22">
    <location>
        <begin position="139"/>
        <end position="158"/>
    </location>
</feature>
<dbReference type="InterPro" id="IPR000398">
    <property type="entry name" value="Thymidylate_synthase"/>
</dbReference>
<keyword evidence="5 21" id="KW-0813">Transport</keyword>
<accession>A0A9P6VZC6</accession>
<comment type="caution">
    <text evidence="25">The sequence shown here is derived from an EMBL/GenBank/DDBJ whole genome shotgun (WGS) entry which is preliminary data.</text>
</comment>
<dbReference type="Pfam" id="PF20653">
    <property type="entry name" value="COG6_C"/>
    <property type="match status" value="1"/>
</dbReference>
<evidence type="ECO:0000256" key="15">
    <source>
        <dbReference type="ARBA" id="ARBA00023136"/>
    </source>
</evidence>
<dbReference type="InterPro" id="IPR036926">
    <property type="entry name" value="Thymidate_synth/dCMP_Mease_sf"/>
</dbReference>
<dbReference type="SMART" id="SM01087">
    <property type="entry name" value="COG6"/>
    <property type="match status" value="1"/>
</dbReference>
<dbReference type="InterPro" id="IPR018253">
    <property type="entry name" value="DnaJ_domain_CS"/>
</dbReference>
<dbReference type="SUPFAM" id="SSF46565">
    <property type="entry name" value="Chaperone J-domain"/>
    <property type="match status" value="1"/>
</dbReference>
<dbReference type="Gene3D" id="2.60.260.20">
    <property type="entry name" value="Urease metallochaperone UreE, N-terminal domain"/>
    <property type="match status" value="2"/>
</dbReference>
<evidence type="ECO:0000256" key="13">
    <source>
        <dbReference type="ARBA" id="ARBA00022927"/>
    </source>
</evidence>
<dbReference type="InterPro" id="IPR020940">
    <property type="entry name" value="Thymidylate_synthase_AS"/>
</dbReference>
<dbReference type="PROSITE" id="PS50076">
    <property type="entry name" value="DNAJ_2"/>
    <property type="match status" value="1"/>
</dbReference>
<dbReference type="InterPro" id="IPR048368">
    <property type="entry name" value="COG6_N"/>
</dbReference>
<keyword evidence="14 21" id="KW-0333">Golgi apparatus</keyword>
<evidence type="ECO:0000259" key="23">
    <source>
        <dbReference type="PROSITE" id="PS50076"/>
    </source>
</evidence>
<dbReference type="GO" id="GO:0005739">
    <property type="term" value="C:mitochondrion"/>
    <property type="evidence" value="ECO:0007669"/>
    <property type="project" value="TreeGrafter"/>
</dbReference>
<dbReference type="SUPFAM" id="SSF55831">
    <property type="entry name" value="Thymidylate synthase/dCMP hydroxymethylase"/>
    <property type="match status" value="1"/>
</dbReference>
<dbReference type="GO" id="GO:0015031">
    <property type="term" value="P:protein transport"/>
    <property type="evidence" value="ECO:0007669"/>
    <property type="project" value="UniProtKB-KW"/>
</dbReference>
<evidence type="ECO:0000256" key="12">
    <source>
        <dbReference type="ARBA" id="ARBA00022833"/>
    </source>
</evidence>
<keyword evidence="15 21" id="KW-0472">Membrane</keyword>
<evidence type="ECO:0000256" key="9">
    <source>
        <dbReference type="ARBA" id="ARBA00022727"/>
    </source>
</evidence>
<evidence type="ECO:0000313" key="25">
    <source>
        <dbReference type="EMBL" id="KAG0659312.1"/>
    </source>
</evidence>
<dbReference type="CDD" id="cd10719">
    <property type="entry name" value="DnaJ_zf"/>
    <property type="match status" value="1"/>
</dbReference>
<dbReference type="GO" id="GO:0005829">
    <property type="term" value="C:cytosol"/>
    <property type="evidence" value="ECO:0007669"/>
    <property type="project" value="TreeGrafter"/>
</dbReference>
<feature type="domain" description="J" evidence="23">
    <location>
        <begin position="34"/>
        <end position="103"/>
    </location>
</feature>
<comment type="subunit">
    <text evidence="21">Component of the conserved oligomeric Golgi complex.</text>
</comment>
<dbReference type="PROSITE" id="PS00636">
    <property type="entry name" value="DNAJ_1"/>
    <property type="match status" value="1"/>
</dbReference>
<evidence type="ECO:0000259" key="24">
    <source>
        <dbReference type="PROSITE" id="PS51188"/>
    </source>
</evidence>
<feature type="region of interest" description="Disordered" evidence="22">
    <location>
        <begin position="639"/>
        <end position="668"/>
    </location>
</feature>
<comment type="function">
    <text evidence="17">Acts as a component of the peripheral membrane COG complex that is involved in intra-Golgi protein trafficking. COG is located at the cis-Golgi, and regulates tethering of retrograde intra-Golgi vesicles and possibly a number of other membrane trafficking events.</text>
</comment>
<dbReference type="OrthoDB" id="272987at2759"/>
<dbReference type="Pfam" id="PF00303">
    <property type="entry name" value="Thymidylat_synt"/>
    <property type="match status" value="1"/>
</dbReference>
<dbReference type="InterPro" id="IPR008971">
    <property type="entry name" value="HSP40/DnaJ_pept-bd"/>
</dbReference>
<feature type="region of interest" description="Disordered" evidence="22">
    <location>
        <begin position="95"/>
        <end position="116"/>
    </location>
</feature>
<dbReference type="GO" id="GO:0032259">
    <property type="term" value="P:methylation"/>
    <property type="evidence" value="ECO:0007669"/>
    <property type="project" value="UniProtKB-KW"/>
</dbReference>
<dbReference type="Gene3D" id="2.10.230.10">
    <property type="entry name" value="Heat shock protein DnaJ, cysteine-rich domain"/>
    <property type="match status" value="1"/>
</dbReference>
<dbReference type="Pfam" id="PF06419">
    <property type="entry name" value="COG6_N"/>
    <property type="match status" value="1"/>
</dbReference>
<dbReference type="InterPro" id="IPR036869">
    <property type="entry name" value="J_dom_sf"/>
</dbReference>
<evidence type="ECO:0000256" key="11">
    <source>
        <dbReference type="ARBA" id="ARBA00022771"/>
    </source>
</evidence>
<keyword evidence="11 19" id="KW-0863">Zinc-finger</keyword>
<dbReference type="PANTHER" id="PTHR11548">
    <property type="entry name" value="THYMIDYLATE SYNTHASE 1"/>
    <property type="match status" value="1"/>
</dbReference>
<feature type="region of interest" description="Disordered" evidence="22">
    <location>
        <begin position="582"/>
        <end position="603"/>
    </location>
</feature>
<evidence type="ECO:0000256" key="8">
    <source>
        <dbReference type="ARBA" id="ARBA00022723"/>
    </source>
</evidence>
<dbReference type="HAMAP" id="MF_00008">
    <property type="entry name" value="Thymidy_synth_bact"/>
    <property type="match status" value="1"/>
</dbReference>
<keyword evidence="26" id="KW-1185">Reference proteome</keyword>
<dbReference type="Pfam" id="PF00226">
    <property type="entry name" value="DnaJ"/>
    <property type="match status" value="1"/>
</dbReference>
<feature type="compositionally biased region" description="Low complexity" evidence="22">
    <location>
        <begin position="641"/>
        <end position="655"/>
    </location>
</feature>
<dbReference type="SUPFAM" id="SSF49493">
    <property type="entry name" value="HSP40/DnaJ peptide-binding domain"/>
    <property type="match status" value="2"/>
</dbReference>
<keyword evidence="6" id="KW-0489">Methyltransferase</keyword>
<dbReference type="PANTHER" id="PTHR11548:SF2">
    <property type="entry name" value="THYMIDYLATE SYNTHASE"/>
    <property type="match status" value="1"/>
</dbReference>
<dbReference type="NCBIfam" id="TIGR03284">
    <property type="entry name" value="thym_sym"/>
    <property type="match status" value="1"/>
</dbReference>
<gene>
    <name evidence="25" type="primary">COG6</name>
    <name evidence="25" type="ORF">C6P46_005242</name>
</gene>
<feature type="region of interest" description="Disordered" evidence="22">
    <location>
        <begin position="139"/>
        <end position="171"/>
    </location>
</feature>
<keyword evidence="7" id="KW-0808">Transferase</keyword>
<sequence>MVVETRLYEILGPSLPSLSHHRVAPPLSRVTDLFATRLAGVSAEATDVQIKKAYRKLALQHHPDKQATSPDGTPADSTKFQQIQHAWEILSDPDKRADYDEWGEEGSRARGGGGGAYDDDDDLFGAGADFFADLFGGGGGGGGFGGPRPGAGGGGGGRPRQRRKTQTAPSQVELSVTLEELYTGAHKTLLVERTRTCTTCTGTGAKAGRQPKPCVRCNGQGETYHMRQMGPYIQRTPARCTACRGTGLKVRDQDACKKCKGERTVPDKKRVEVQVERGMHAGERIVVKGEGDESPDSSAPGDLYIIVRPLPHPTFQLVPPSPASRTADRPAADLHTTLSLTLSECLLGFNRLILVHLDGRGLRACQPSPGEKGWRVLQSGDEVVIPQEGMPSRYGVRGDLKCTIEVEMPTEEWAMGIAERGGVDNLRGLLPPRRPDLGPQAVGEGKETDTVELLEPQDHNDDEEEDYSWYHGNGRPYDEDSADGEPGCQPQVEFLAVVVSVVIAQLPARSASFVFIARTCNSPISHLDKFGFVLILPSRRKLFSPFTRSSTAVGTSAGLSCGKPKMPALDPLPAFTGRAVPAAATTPNTNTNSSSSTSTRNPLQAKVTRLLSANLEDGATRAALDTLGQVELAESKRARRTAAAFSDPTTTTTTAGGPGGAGISDALRRGGLRKEVDARMEQGGREFLRAFSEVNDASPPLLFCGNVFELTTPSFRQKLSMLQSHLDAMNVCCDEVQAELDRANSGTKYLLEHAQGLREQRTTAAIQQSLVHVFLARFTLTDAELRALSSRDVPVGPELFAAMDKTERIRADCRALLSGEAGEGTQAGQDETHAHSLDIMEYTAQHLEAGYSKIHKWLAFEARGFAKDVLEVSQTVREAVARLKNRPELLKSASSPRVFVVHPAWLTCCRVPRSVRSEVLTVLGTTRSTSILNLFLDALTRGGPNGLPRPIELHAHDPIRYIGDMLAWLHQAMAGEREFLESLFGTKGEDERGSRRVGEVHALSRHKRIKSTLTGEGGDVSMVQRTDKDWVKKLLDRDFEGCGRPLKIRVQQTIKSQESPIMAYRIATLIHFYKVTMERTVGEDTMMSGVLSEIKDHAYEAFFETLRAQGRSLLRFIQPPAAALSAPAQLRDVLSTLREILAVYATSLLEQEGAPSSPQTRDSEFRDVLDASLDPALEMCSRMADMRPAEWDRAVFCINCDEAVLAALEGFDFVEQRRRAVHQDEEKYVETVTAAHYAHLLNESALEPAIGALHGREPGTLLSACDAASVPSLQAAQSRFTAFLSSVDPVSSPRLSLLPPHLAALVHRHAQLDKAPAAFRTSEVIISRSSSPRPTQGSWLTQILPIERTVPKAFPAMTVAPHNVEEEQYLSLVRQVIERGERRADRTGTGTVSLFAPPQLRFSLSEPAADSSETHGEEPRLILPLLTTKRVFSRGIIEELLWFVAGCTDSKVLSDKGVRIWDGNGSREFLDSRGLQHREEGDLGPVYGFQWRHFGAEYRTAKDNYDGQGVDQLAEVIHKIKHNPTDRRIILSAWNPADLPKMALPPCHMFCQFYVNLPLPDAPSSTKPRLSCLMYQRSADLGLGVPFNIASYALLTHMIALVTDTVPHEFILQLGDAHVYLDHVEPLQTQLARKPFAFPAFSWKRTRDEIATIDGFQSDDFVISPDYKVNSHPPIAMKMSV</sequence>
<feature type="compositionally biased region" description="Low complexity" evidence="22">
    <location>
        <begin position="582"/>
        <end position="599"/>
    </location>
</feature>
<evidence type="ECO:0000256" key="18">
    <source>
        <dbReference type="ARBA" id="ARBA00047344"/>
    </source>
</evidence>
<evidence type="ECO:0000256" key="21">
    <source>
        <dbReference type="RuleBase" id="RU365075"/>
    </source>
</evidence>
<comment type="pathway">
    <text evidence="2">Pyrimidine metabolism; dTTP biosynthesis.</text>
</comment>
<feature type="zinc finger region" description="CR-type" evidence="19">
    <location>
        <begin position="184"/>
        <end position="268"/>
    </location>
</feature>
<keyword evidence="12 19" id="KW-0862">Zinc</keyword>
<evidence type="ECO:0000256" key="22">
    <source>
        <dbReference type="SAM" id="MobiDB-lite"/>
    </source>
</evidence>
<evidence type="ECO:0000256" key="14">
    <source>
        <dbReference type="ARBA" id="ARBA00023034"/>
    </source>
</evidence>
<dbReference type="InterPro" id="IPR002939">
    <property type="entry name" value="DnaJ_C"/>
</dbReference>
<dbReference type="GO" id="GO:0000139">
    <property type="term" value="C:Golgi membrane"/>
    <property type="evidence" value="ECO:0007669"/>
    <property type="project" value="UniProtKB-SubCell"/>
</dbReference>